<evidence type="ECO:0000313" key="6">
    <source>
        <dbReference type="Proteomes" id="UP001165092"/>
    </source>
</evidence>
<dbReference type="SMART" id="SM00342">
    <property type="entry name" value="HTH_ARAC"/>
    <property type="match status" value="1"/>
</dbReference>
<feature type="domain" description="HTH araC/xylS-type" evidence="4">
    <location>
        <begin position="81"/>
        <end position="181"/>
    </location>
</feature>
<evidence type="ECO:0000256" key="2">
    <source>
        <dbReference type="ARBA" id="ARBA00023125"/>
    </source>
</evidence>
<protein>
    <recommendedName>
        <fullName evidence="4">HTH araC/xylS-type domain-containing protein</fullName>
    </recommendedName>
</protein>
<dbReference type="GO" id="GO:0043565">
    <property type="term" value="F:sequence-specific DNA binding"/>
    <property type="evidence" value="ECO:0007669"/>
    <property type="project" value="InterPro"/>
</dbReference>
<accession>A0A9W6P4J5</accession>
<dbReference type="Gene3D" id="1.10.10.60">
    <property type="entry name" value="Homeodomain-like"/>
    <property type="match status" value="1"/>
</dbReference>
<sequence length="181" mass="20132">MSIPAKYTDVLVGEKLSANVGYGALVKQFLRTLVSDSADFSRSDGDHLSVVMCDLVSGLFAKSVEVEGRLPVETRKRTLLLEIKRFIGFRICDPGLTLQEVADAHHISVSYLHRIFGAEEMTVSSWILRKRLENAYGDLVDPGLSAVPVFQIAEKWGFKSAAVFSRSFRDFYGVSPKEVRS</sequence>
<dbReference type="PROSITE" id="PS01124">
    <property type="entry name" value="HTH_ARAC_FAMILY_2"/>
    <property type="match status" value="1"/>
</dbReference>
<evidence type="ECO:0000256" key="3">
    <source>
        <dbReference type="ARBA" id="ARBA00023163"/>
    </source>
</evidence>
<dbReference type="Pfam" id="PF12833">
    <property type="entry name" value="HTH_18"/>
    <property type="match status" value="1"/>
</dbReference>
<dbReference type="InterPro" id="IPR018060">
    <property type="entry name" value="HTH_AraC"/>
</dbReference>
<evidence type="ECO:0000313" key="5">
    <source>
        <dbReference type="EMBL" id="GLU47085.1"/>
    </source>
</evidence>
<keyword evidence="6" id="KW-1185">Reference proteome</keyword>
<dbReference type="InterPro" id="IPR020449">
    <property type="entry name" value="Tscrpt_reg_AraC-type_HTH"/>
</dbReference>
<name>A0A9W6P4J5_9ACTN</name>
<dbReference type="Proteomes" id="UP001165092">
    <property type="component" value="Unassembled WGS sequence"/>
</dbReference>
<keyword evidence="2" id="KW-0238">DNA-binding</keyword>
<gene>
    <name evidence="5" type="ORF">Nans01_14360</name>
</gene>
<keyword evidence="1" id="KW-0805">Transcription regulation</keyword>
<organism evidence="5 6">
    <name type="scientific">Nocardiopsis ansamitocini</name>
    <dbReference type="NCBI Taxonomy" id="1670832"/>
    <lineage>
        <taxon>Bacteria</taxon>
        <taxon>Bacillati</taxon>
        <taxon>Actinomycetota</taxon>
        <taxon>Actinomycetes</taxon>
        <taxon>Streptosporangiales</taxon>
        <taxon>Nocardiopsidaceae</taxon>
        <taxon>Nocardiopsis</taxon>
    </lineage>
</organism>
<dbReference type="InterPro" id="IPR009057">
    <property type="entry name" value="Homeodomain-like_sf"/>
</dbReference>
<dbReference type="PANTHER" id="PTHR43280:SF31">
    <property type="entry name" value="TRANSCRIPTIONAL REGULATORY PROTEIN"/>
    <property type="match status" value="1"/>
</dbReference>
<dbReference type="PANTHER" id="PTHR43280">
    <property type="entry name" value="ARAC-FAMILY TRANSCRIPTIONAL REGULATOR"/>
    <property type="match status" value="1"/>
</dbReference>
<dbReference type="PRINTS" id="PR00032">
    <property type="entry name" value="HTHARAC"/>
</dbReference>
<proteinExistence type="predicted"/>
<dbReference type="EMBL" id="BSQG01000002">
    <property type="protein sequence ID" value="GLU47085.1"/>
    <property type="molecule type" value="Genomic_DNA"/>
</dbReference>
<reference evidence="5" key="1">
    <citation type="submission" date="2023-02" db="EMBL/GenBank/DDBJ databases">
        <title>Nocardiopsis ansamitocini NBRC 112285.</title>
        <authorList>
            <person name="Ichikawa N."/>
            <person name="Sato H."/>
            <person name="Tonouchi N."/>
        </authorList>
    </citation>
    <scope>NUCLEOTIDE SEQUENCE</scope>
    <source>
        <strain evidence="5">NBRC 112285</strain>
    </source>
</reference>
<evidence type="ECO:0000259" key="4">
    <source>
        <dbReference type="PROSITE" id="PS01124"/>
    </source>
</evidence>
<dbReference type="GO" id="GO:0003700">
    <property type="term" value="F:DNA-binding transcription factor activity"/>
    <property type="evidence" value="ECO:0007669"/>
    <property type="project" value="InterPro"/>
</dbReference>
<dbReference type="SUPFAM" id="SSF46689">
    <property type="entry name" value="Homeodomain-like"/>
    <property type="match status" value="1"/>
</dbReference>
<keyword evidence="3" id="KW-0804">Transcription</keyword>
<comment type="caution">
    <text evidence="5">The sequence shown here is derived from an EMBL/GenBank/DDBJ whole genome shotgun (WGS) entry which is preliminary data.</text>
</comment>
<evidence type="ECO:0000256" key="1">
    <source>
        <dbReference type="ARBA" id="ARBA00023015"/>
    </source>
</evidence>
<dbReference type="AlphaFoldDB" id="A0A9W6P4J5"/>